<dbReference type="OrthoDB" id="372487at2759"/>
<dbReference type="InterPro" id="IPR027073">
    <property type="entry name" value="5_3_exoribonuclease"/>
</dbReference>
<organism evidence="7">
    <name type="scientific">Spironucleus salmonicida</name>
    <dbReference type="NCBI Taxonomy" id="348837"/>
    <lineage>
        <taxon>Eukaryota</taxon>
        <taxon>Metamonada</taxon>
        <taxon>Diplomonadida</taxon>
        <taxon>Hexamitidae</taxon>
        <taxon>Hexamitinae</taxon>
        <taxon>Spironucleus</taxon>
    </lineage>
</organism>
<keyword evidence="1" id="KW-0540">Nuclease</keyword>
<dbReference type="PANTHER" id="PTHR12341:SF7">
    <property type="entry name" value="5'-3' EXORIBONUCLEASE 1"/>
    <property type="match status" value="1"/>
</dbReference>
<evidence type="ECO:0000256" key="2">
    <source>
        <dbReference type="ARBA" id="ARBA00022801"/>
    </source>
</evidence>
<keyword evidence="2" id="KW-0378">Hydrolase</keyword>
<protein>
    <submittedName>
        <fullName evidence="7">5'-3' exoribonuclease 2</fullName>
    </submittedName>
</protein>
<dbReference type="CDD" id="cd18673">
    <property type="entry name" value="PIN_XRN1-2-like"/>
    <property type="match status" value="1"/>
</dbReference>
<evidence type="ECO:0000313" key="8">
    <source>
        <dbReference type="EMBL" id="KAH0576447.1"/>
    </source>
</evidence>
<feature type="domain" description="Xrn1 N-terminal" evidence="5">
    <location>
        <begin position="1"/>
        <end position="217"/>
    </location>
</feature>
<dbReference type="InterPro" id="IPR004859">
    <property type="entry name" value="Xrn1_N"/>
</dbReference>
<gene>
    <name evidence="7" type="ORF">SS50377_14399</name>
    <name evidence="8" type="ORF">SS50377_22011</name>
</gene>
<name>V6LYE0_9EUKA</name>
<accession>V6LYE0</accession>
<proteinExistence type="inferred from homology"/>
<dbReference type="PANTHER" id="PTHR12341">
    <property type="entry name" value="5'-&gt;3' EXORIBONUCLEASE"/>
    <property type="match status" value="1"/>
</dbReference>
<dbReference type="InterPro" id="IPR041412">
    <property type="entry name" value="Xrn1_helical"/>
</dbReference>
<sequence>MGIPQFFRWLQKRYPNIISDRPQLPIDNLYLDLNGLVHPCFHPPERTILNEDQVFQEMFILMDKVIKAVNPQKLVYIAVDGCAPRAKLQQQRKRRFISAYEKQQKIIDLKKDLGEEALKEYLDNSMDQNCITPGTEFMVKLKKALVYYTSTRYTVNFILDDWSTPGEGEHKIMSFIRSQRSKPDYSVKTSHCIYGLDADLIMLALSSHEPNFFIFRDYINFDKQQTLCKYCAQLLNNKSQAQDVIAHIAGNCPNFKHLGQPPIANSHKFFSVNIYTFRQYLFQEFNCPANFERILDDFVFLCFLAGNDFLPHISCLKIDDGGIIRLIQVYNQSVLPTKRFITDSGFVDYQIFAVFIFELSKAENTILRKLWNEKRRYKTIMVDKKIRELSMQIEKLQLENAPQEEIDRLFVKRHKMIENPDISQEMQDYNIKFETQKLDENDTQKILLQYISVQSDVYKPDFKEKYYNRNIKNVKDACHSFLRGMSWVCHYYARGCNDWEWCYEFDFAPLVEDLIIHIKTYKHEPFNLASQPLLPYQQLLAVLPPASVQLLPAAYRNLMLDPNSPLRPFYPNRIVCDASHAHALWAAEICMPPVDIGKIISESEKCTPNLKEFEIDANKFRDPVIILMKKNEFLDTSIANLEQNQTNFFNQSCAQSYSGYYKKEAFEVVQNTFLVYRNNFKAISDFYCQKNDSGDSFYSFQPEKPVFNSKVRLSFSNCKVSPGFQLSKCYLPDSLTTGFNLSSWQSSLQKRQRDDDSIWRVQ</sequence>
<evidence type="ECO:0000313" key="9">
    <source>
        <dbReference type="Proteomes" id="UP000018208"/>
    </source>
</evidence>
<dbReference type="Pfam" id="PF17846">
    <property type="entry name" value="XRN_M"/>
    <property type="match status" value="1"/>
</dbReference>
<evidence type="ECO:0000256" key="1">
    <source>
        <dbReference type="ARBA" id="ARBA00022722"/>
    </source>
</evidence>
<reference evidence="7 8" key="1">
    <citation type="journal article" date="2014" name="PLoS Genet.">
        <title>The Genome of Spironucleus salmonicida Highlights a Fish Pathogen Adapted to Fluctuating Environments.</title>
        <authorList>
            <person name="Xu F."/>
            <person name="Jerlstrom-Hultqvist J."/>
            <person name="Einarsson E."/>
            <person name="Astvaldsson A."/>
            <person name="Svard S.G."/>
            <person name="Andersson J.O."/>
        </authorList>
    </citation>
    <scope>NUCLEOTIDE SEQUENCE</scope>
    <source>
        <strain evidence="8">ATCC 50377</strain>
    </source>
</reference>
<feature type="domain" description="Xrn1 helical" evidence="6">
    <location>
        <begin position="289"/>
        <end position="662"/>
    </location>
</feature>
<keyword evidence="3" id="KW-0269">Exonuclease</keyword>
<dbReference type="GO" id="GO:0004534">
    <property type="term" value="F:5'-3' RNA exonuclease activity"/>
    <property type="evidence" value="ECO:0007669"/>
    <property type="project" value="TreeGrafter"/>
</dbReference>
<evidence type="ECO:0000259" key="5">
    <source>
        <dbReference type="Pfam" id="PF03159"/>
    </source>
</evidence>
<dbReference type="Gene3D" id="1.25.40.1050">
    <property type="match status" value="1"/>
</dbReference>
<dbReference type="Pfam" id="PF03159">
    <property type="entry name" value="XRN_N"/>
    <property type="match status" value="1"/>
</dbReference>
<dbReference type="GO" id="GO:0005634">
    <property type="term" value="C:nucleus"/>
    <property type="evidence" value="ECO:0007669"/>
    <property type="project" value="TreeGrafter"/>
</dbReference>
<dbReference type="GO" id="GO:0000956">
    <property type="term" value="P:nuclear-transcribed mRNA catabolic process"/>
    <property type="evidence" value="ECO:0007669"/>
    <property type="project" value="TreeGrafter"/>
</dbReference>
<dbReference type="Proteomes" id="UP000018208">
    <property type="component" value="Unassembled WGS sequence"/>
</dbReference>
<evidence type="ECO:0000259" key="6">
    <source>
        <dbReference type="Pfam" id="PF17846"/>
    </source>
</evidence>
<keyword evidence="9" id="KW-1185">Reference proteome</keyword>
<comment type="similarity">
    <text evidence="4">Belongs to the 5'-3' exonuclease family.</text>
</comment>
<evidence type="ECO:0000256" key="4">
    <source>
        <dbReference type="ARBA" id="ARBA00038299"/>
    </source>
</evidence>
<reference evidence="8" key="2">
    <citation type="submission" date="2020-12" db="EMBL/GenBank/DDBJ databases">
        <title>New Spironucleus salmonicida genome in near-complete chromosomes.</title>
        <authorList>
            <person name="Xu F."/>
            <person name="Kurt Z."/>
            <person name="Jimenez-Gonzalez A."/>
            <person name="Astvaldsson A."/>
            <person name="Andersson J.O."/>
            <person name="Svard S.G."/>
        </authorList>
    </citation>
    <scope>NUCLEOTIDE SEQUENCE</scope>
    <source>
        <strain evidence="8">ATCC 50377</strain>
    </source>
</reference>
<dbReference type="GO" id="GO:0003723">
    <property type="term" value="F:RNA binding"/>
    <property type="evidence" value="ECO:0007669"/>
    <property type="project" value="TreeGrafter"/>
</dbReference>
<dbReference type="Gene3D" id="3.40.50.12390">
    <property type="match status" value="1"/>
</dbReference>
<evidence type="ECO:0000313" key="7">
    <source>
        <dbReference type="EMBL" id="EST45824.1"/>
    </source>
</evidence>
<dbReference type="EMBL" id="KI546089">
    <property type="protein sequence ID" value="EST45824.1"/>
    <property type="molecule type" value="Genomic_DNA"/>
</dbReference>
<dbReference type="AlphaFoldDB" id="V6LYE0"/>
<dbReference type="EMBL" id="AUWU02000002">
    <property type="protein sequence ID" value="KAH0576447.1"/>
    <property type="molecule type" value="Genomic_DNA"/>
</dbReference>
<evidence type="ECO:0000256" key="3">
    <source>
        <dbReference type="ARBA" id="ARBA00022839"/>
    </source>
</evidence>
<dbReference type="VEuPathDB" id="GiardiaDB:SS50377_22011"/>